<protein>
    <submittedName>
        <fullName evidence="3">Uncharacterized protein</fullName>
    </submittedName>
</protein>
<feature type="compositionally biased region" description="Acidic residues" evidence="1">
    <location>
        <begin position="131"/>
        <end position="146"/>
    </location>
</feature>
<feature type="region of interest" description="Disordered" evidence="1">
    <location>
        <begin position="200"/>
        <end position="233"/>
    </location>
</feature>
<evidence type="ECO:0000313" key="3">
    <source>
        <dbReference type="EMBL" id="QHS90530.1"/>
    </source>
</evidence>
<keyword evidence="2" id="KW-0812">Transmembrane</keyword>
<organism evidence="3">
    <name type="scientific">viral metagenome</name>
    <dbReference type="NCBI Taxonomy" id="1070528"/>
    <lineage>
        <taxon>unclassified sequences</taxon>
        <taxon>metagenomes</taxon>
        <taxon>organismal metagenomes</taxon>
    </lineage>
</organism>
<evidence type="ECO:0000256" key="1">
    <source>
        <dbReference type="SAM" id="MobiDB-lite"/>
    </source>
</evidence>
<reference evidence="3" key="1">
    <citation type="journal article" date="2020" name="Nature">
        <title>Giant virus diversity and host interactions through global metagenomics.</title>
        <authorList>
            <person name="Schulz F."/>
            <person name="Roux S."/>
            <person name="Paez-Espino D."/>
            <person name="Jungbluth S."/>
            <person name="Walsh D.A."/>
            <person name="Denef V.J."/>
            <person name="McMahon K.D."/>
            <person name="Konstantinidis K.T."/>
            <person name="Eloe-Fadrosh E.A."/>
            <person name="Kyrpides N.C."/>
            <person name="Woyke T."/>
        </authorList>
    </citation>
    <scope>NUCLEOTIDE SEQUENCE</scope>
    <source>
        <strain evidence="3">GVMAG-M-3300010354-11</strain>
    </source>
</reference>
<accession>A0A6C0BEP5</accession>
<feature type="compositionally biased region" description="Basic and acidic residues" evidence="1">
    <location>
        <begin position="120"/>
        <end position="130"/>
    </location>
</feature>
<name>A0A6C0BEP5_9ZZZZ</name>
<keyword evidence="2" id="KW-0472">Membrane</keyword>
<proteinExistence type="predicted"/>
<dbReference type="AlphaFoldDB" id="A0A6C0BEP5"/>
<feature type="region of interest" description="Disordered" evidence="1">
    <location>
        <begin position="120"/>
        <end position="170"/>
    </location>
</feature>
<evidence type="ECO:0000256" key="2">
    <source>
        <dbReference type="SAM" id="Phobius"/>
    </source>
</evidence>
<feature type="transmembrane region" description="Helical" evidence="2">
    <location>
        <begin position="7"/>
        <end position="25"/>
    </location>
</feature>
<sequence>MDMKLKIVIVVFVLIAVVYAIYFIINDFKKQNRTDKINKNIKEAFEEYDFRKHVLSQLDSYEIDKQTKSNIYENITDQIEKYKDMPFDQLDESIQELVKTSKDKLKSYISLEKRQKKENFMEKSNKNVKDEDVDDDEDMDDDDTNDTNDKGDVEKIKDKPLDNNDDIDDDIDEGFENNEIISHLTSAKDLISKVTERIMMKKTSPGVSPSPAPKSSLTKTQQKSPQKDIIEGFDNFSSNKGYAFI</sequence>
<feature type="compositionally biased region" description="Polar residues" evidence="1">
    <location>
        <begin position="213"/>
        <end position="224"/>
    </location>
</feature>
<keyword evidence="2" id="KW-1133">Transmembrane helix</keyword>
<dbReference type="EMBL" id="MN739140">
    <property type="protein sequence ID" value="QHS90530.1"/>
    <property type="molecule type" value="Genomic_DNA"/>
</dbReference>
<feature type="compositionally biased region" description="Basic and acidic residues" evidence="1">
    <location>
        <begin position="147"/>
        <end position="162"/>
    </location>
</feature>